<reference evidence="2 3" key="1">
    <citation type="submission" date="2021-08" db="EMBL/GenBank/DDBJ databases">
        <title>Comparative Genomics Analysis of the Genus Qipengyuania Reveals Extensive Genetic Diversity and Metabolic Versatility, Including the Description of Fifteen Novel Species.</title>
        <authorList>
            <person name="Liu Y."/>
        </authorList>
    </citation>
    <scope>NUCLEOTIDE SEQUENCE [LARGE SCALE GENOMIC DNA]</scope>
    <source>
        <strain evidence="2 3">1NDH1</strain>
    </source>
</reference>
<proteinExistence type="predicted"/>
<dbReference type="InterPro" id="IPR001672">
    <property type="entry name" value="G6P_Isomerase"/>
</dbReference>
<dbReference type="Pfam" id="PF00342">
    <property type="entry name" value="PGI"/>
    <property type="match status" value="1"/>
</dbReference>
<protein>
    <submittedName>
        <fullName evidence="2">Uncharacterized protein</fullName>
    </submittedName>
</protein>
<dbReference type="Proteomes" id="UP000824321">
    <property type="component" value="Chromosome"/>
</dbReference>
<dbReference type="SUPFAM" id="SSF53697">
    <property type="entry name" value="SIS domain"/>
    <property type="match status" value="1"/>
</dbReference>
<dbReference type="Gene3D" id="3.40.50.10490">
    <property type="entry name" value="Glucose-6-phosphate isomerase like protein, domain 1"/>
    <property type="match status" value="1"/>
</dbReference>
<organism evidence="2 3">
    <name type="scientific">Qipengyuania gelatinilytica</name>
    <dbReference type="NCBI Taxonomy" id="2867231"/>
    <lineage>
        <taxon>Bacteria</taxon>
        <taxon>Pseudomonadati</taxon>
        <taxon>Pseudomonadota</taxon>
        <taxon>Alphaproteobacteria</taxon>
        <taxon>Sphingomonadales</taxon>
        <taxon>Erythrobacteraceae</taxon>
        <taxon>Qipengyuania</taxon>
    </lineage>
</organism>
<accession>A0ABX9A1X7</accession>
<name>A0ABX9A1X7_9SPHN</name>
<evidence type="ECO:0000313" key="3">
    <source>
        <dbReference type="Proteomes" id="UP000824321"/>
    </source>
</evidence>
<feature type="region of interest" description="Disordered" evidence="1">
    <location>
        <begin position="1"/>
        <end position="22"/>
    </location>
</feature>
<sequence length="98" mass="10778">MDADELPRGARRRVGLRGAGGVRAQRDDQLQAGVMRIHRALIAFHHYAKLTRAILMGTNPFDQYGVEPGRRMAKATEERGEEFDASTEGLLEAAGLSD</sequence>
<dbReference type="InterPro" id="IPR046348">
    <property type="entry name" value="SIS_dom_sf"/>
</dbReference>
<evidence type="ECO:0000256" key="1">
    <source>
        <dbReference type="SAM" id="MobiDB-lite"/>
    </source>
</evidence>
<gene>
    <name evidence="2" type="ORF">K3136_13355</name>
</gene>
<keyword evidence="3" id="KW-1185">Reference proteome</keyword>
<evidence type="ECO:0000313" key="2">
    <source>
        <dbReference type="EMBL" id="QZD95041.1"/>
    </source>
</evidence>
<dbReference type="EMBL" id="CP081294">
    <property type="protein sequence ID" value="QZD95041.1"/>
    <property type="molecule type" value="Genomic_DNA"/>
</dbReference>